<keyword evidence="6" id="KW-0597">Phosphoprotein</keyword>
<reference evidence="22 23" key="1">
    <citation type="journal article" date="2009" name="Science">
        <title>Genome sequence, comparative analysis, and population genetics of the domestic horse.</title>
        <authorList>
            <consortium name="Broad Institute Genome Sequencing Platform"/>
            <consortium name="Broad Institute Whole Genome Assembly Team"/>
            <person name="Wade C.M."/>
            <person name="Giulotto E."/>
            <person name="Sigurdsson S."/>
            <person name="Zoli M."/>
            <person name="Gnerre S."/>
            <person name="Imsland F."/>
            <person name="Lear T.L."/>
            <person name="Adelson D.L."/>
            <person name="Bailey E."/>
            <person name="Bellone R.R."/>
            <person name="Bloecker H."/>
            <person name="Distl O."/>
            <person name="Edgar R.C."/>
            <person name="Garber M."/>
            <person name="Leeb T."/>
            <person name="Mauceli E."/>
            <person name="MacLeod J.N."/>
            <person name="Penedo M.C.T."/>
            <person name="Raison J.M."/>
            <person name="Sharpe T."/>
            <person name="Vogel J."/>
            <person name="Andersson L."/>
            <person name="Antczak D.F."/>
            <person name="Biagi T."/>
            <person name="Binns M.M."/>
            <person name="Chowdhary B.P."/>
            <person name="Coleman S.J."/>
            <person name="Della Valle G."/>
            <person name="Fryc S."/>
            <person name="Guerin G."/>
            <person name="Hasegawa T."/>
            <person name="Hill E.W."/>
            <person name="Jurka J."/>
            <person name="Kiialainen A."/>
            <person name="Lindgren G."/>
            <person name="Liu J."/>
            <person name="Magnani E."/>
            <person name="Mickelson J.R."/>
            <person name="Murray J."/>
            <person name="Nergadze S.G."/>
            <person name="Onofrio R."/>
            <person name="Pedroni S."/>
            <person name="Piras M.F."/>
            <person name="Raudsepp T."/>
            <person name="Rocchi M."/>
            <person name="Roeed K.H."/>
            <person name="Ryder O.A."/>
            <person name="Searle S."/>
            <person name="Skow L."/>
            <person name="Swinburne J.E."/>
            <person name="Syvaenen A.C."/>
            <person name="Tozaki T."/>
            <person name="Valberg S.J."/>
            <person name="Vaudin M."/>
            <person name="White J.R."/>
            <person name="Zody M.C."/>
            <person name="Lander E.S."/>
            <person name="Lindblad-Toh K."/>
        </authorList>
    </citation>
    <scope>NUCLEOTIDE SEQUENCE [LARGE SCALE GENOMIC DNA]</scope>
    <source>
        <strain evidence="22 23">Thoroughbred</strain>
    </source>
</reference>
<evidence type="ECO:0000256" key="18">
    <source>
        <dbReference type="PIRNR" id="PIRNR038016"/>
    </source>
</evidence>
<feature type="compositionally biased region" description="Polar residues" evidence="19">
    <location>
        <begin position="234"/>
        <end position="256"/>
    </location>
</feature>
<proteinExistence type="predicted"/>
<dbReference type="PANTHER" id="PTHR46734">
    <property type="entry name" value="TELOMERIC REPEAT-BINDING FACTOR 1 TERF1"/>
    <property type="match status" value="1"/>
</dbReference>
<dbReference type="FunFam" id="1.25.40.210:FF:000001">
    <property type="entry name" value="Telomeric repeat-binding factor"/>
    <property type="match status" value="1"/>
</dbReference>
<keyword evidence="8" id="KW-0013">ADP-ribosylation</keyword>
<evidence type="ECO:0000259" key="21">
    <source>
        <dbReference type="PROSITE" id="PS51294"/>
    </source>
</evidence>
<evidence type="ECO:0000256" key="13">
    <source>
        <dbReference type="ARBA" id="ARBA00023125"/>
    </source>
</evidence>
<dbReference type="FunFam" id="1.10.10.60:FF:000129">
    <property type="entry name" value="Telomeric repeat-binding factor 2"/>
    <property type="match status" value="1"/>
</dbReference>
<evidence type="ECO:0000256" key="8">
    <source>
        <dbReference type="ARBA" id="ARBA00022765"/>
    </source>
</evidence>
<evidence type="ECO:0000313" key="22">
    <source>
        <dbReference type="Ensembl" id="ENSECAP00000089247.1"/>
    </source>
</evidence>
<dbReference type="GO" id="GO:0003691">
    <property type="term" value="F:double-stranded telomeric DNA binding"/>
    <property type="evidence" value="ECO:0007669"/>
    <property type="project" value="UniProtKB-UniRule"/>
</dbReference>
<dbReference type="Gene3D" id="1.25.40.210">
    <property type="entry name" value="Telomere repeat-binding factor, dimerisation domain"/>
    <property type="match status" value="1"/>
</dbReference>
<evidence type="ECO:0000256" key="1">
    <source>
        <dbReference type="ARBA" id="ARBA00004186"/>
    </source>
</evidence>
<dbReference type="InterPro" id="IPR017357">
    <property type="entry name" value="TERF1/2"/>
</dbReference>
<dbReference type="PROSITE" id="PS51294">
    <property type="entry name" value="HTH_MYB"/>
    <property type="match status" value="1"/>
</dbReference>
<dbReference type="AlphaFoldDB" id="A0A9L0TRG2"/>
<dbReference type="GO" id="GO:0000723">
    <property type="term" value="P:telomere maintenance"/>
    <property type="evidence" value="ECO:0007669"/>
    <property type="project" value="UniProtKB-UniRule"/>
</dbReference>
<keyword evidence="10" id="KW-0832">Ubl conjugation</keyword>
<evidence type="ECO:0000256" key="15">
    <source>
        <dbReference type="ARBA" id="ARBA00023242"/>
    </source>
</evidence>
<dbReference type="PANTHER" id="PTHR46734:SF1">
    <property type="entry name" value="TELOMERIC REPEAT-BINDING FACTOR 1"/>
    <property type="match status" value="1"/>
</dbReference>
<keyword evidence="12" id="KW-0007">Acetylation</keyword>
<keyword evidence="3" id="KW-0158">Chromosome</keyword>
<reference evidence="22" key="3">
    <citation type="submission" date="2025-09" db="UniProtKB">
        <authorList>
            <consortium name="Ensembl"/>
        </authorList>
    </citation>
    <scope>IDENTIFICATION</scope>
    <source>
        <strain evidence="22">Thoroughbred</strain>
    </source>
</reference>
<evidence type="ECO:0000256" key="5">
    <source>
        <dbReference type="ARBA" id="ARBA00022499"/>
    </source>
</evidence>
<evidence type="ECO:0000256" key="4">
    <source>
        <dbReference type="ARBA" id="ARBA00022490"/>
    </source>
</evidence>
<feature type="compositionally biased region" description="Basic and acidic residues" evidence="19">
    <location>
        <begin position="14"/>
        <end position="35"/>
    </location>
</feature>
<evidence type="ECO:0000256" key="7">
    <source>
        <dbReference type="ARBA" id="ARBA00022618"/>
    </source>
</evidence>
<dbReference type="GeneTree" id="ENSGT00940000155268"/>
<dbReference type="PROSITE" id="PS50090">
    <property type="entry name" value="MYB_LIKE"/>
    <property type="match status" value="1"/>
</dbReference>
<evidence type="ECO:0000256" key="10">
    <source>
        <dbReference type="ARBA" id="ARBA00022843"/>
    </source>
</evidence>
<keyword evidence="9" id="KW-0498">Mitosis</keyword>
<feature type="region of interest" description="Disordered" evidence="19">
    <location>
        <begin position="271"/>
        <end position="306"/>
    </location>
</feature>
<dbReference type="Gene3D" id="1.10.10.60">
    <property type="entry name" value="Homeodomain-like"/>
    <property type="match status" value="1"/>
</dbReference>
<sequence>MAEDSSSAASSPRGRADGEDAEPPEERAAAMARDDQEQFECQELFECQVQVGAPEAEEDAELVAEAETVAAGWMLDFLCLSLCRAFRDGRSEDFHRTRDSAEAIIHGLSSLTAYQLRTIYICQFLTRIAAGKTLDAQFESDERITPLESALMIWASIEKEHDKLHEEIQNLIKIQAIAVCMENGNFKEAEEVFERIFGDPNSYTAAAKVVESKRTRTTSQDKPNGNDVEMETEANLNTEKSVSDKQSAVTESSEGTVSLLRSHKNLFLSKLKHGSRQQDFNKKGERAETLQSGRRKKNSTRTTESQKIRVVNSEPVTPEKHRSRKKQAWLWEEDKNLRSGVRKYGEGNWSKILLHYKFNNRTSVMLKDRWRTMKKLKLICSDSED</sequence>
<evidence type="ECO:0000256" key="2">
    <source>
        <dbReference type="ARBA" id="ARBA00004574"/>
    </source>
</evidence>
<reference evidence="22" key="2">
    <citation type="submission" date="2025-08" db="UniProtKB">
        <authorList>
            <consortium name="Ensembl"/>
        </authorList>
    </citation>
    <scope>IDENTIFICATION</scope>
    <source>
        <strain evidence="22">Thoroughbred</strain>
    </source>
</reference>
<dbReference type="InterPro" id="IPR052450">
    <property type="entry name" value="TRBD-Containing_Protein"/>
</dbReference>
<evidence type="ECO:0000256" key="11">
    <source>
        <dbReference type="ARBA" id="ARBA00022895"/>
    </source>
</evidence>
<dbReference type="GO" id="GO:0005654">
    <property type="term" value="C:nucleoplasm"/>
    <property type="evidence" value="ECO:0007669"/>
    <property type="project" value="UniProtKB-ARBA"/>
</dbReference>
<dbReference type="CDD" id="cd11660">
    <property type="entry name" value="SANT_TRF"/>
    <property type="match status" value="1"/>
</dbReference>
<dbReference type="SMART" id="SM00717">
    <property type="entry name" value="SANT"/>
    <property type="match status" value="1"/>
</dbReference>
<dbReference type="Pfam" id="PF08558">
    <property type="entry name" value="TRF"/>
    <property type="match status" value="1"/>
</dbReference>
<dbReference type="Ensembl" id="ENSECAT00000097160.1">
    <property type="protein sequence ID" value="ENSECAP00000089247.1"/>
    <property type="gene ID" value="ENSECAG00000011894.4"/>
</dbReference>
<feature type="region of interest" description="Disordered" evidence="19">
    <location>
        <begin position="211"/>
        <end position="256"/>
    </location>
</feature>
<evidence type="ECO:0000256" key="19">
    <source>
        <dbReference type="SAM" id="MobiDB-lite"/>
    </source>
</evidence>
<dbReference type="GO" id="GO:0042803">
    <property type="term" value="F:protein homodimerization activity"/>
    <property type="evidence" value="ECO:0007669"/>
    <property type="project" value="UniProtKB-UniRule"/>
</dbReference>
<comment type="subunit">
    <text evidence="18">Homodimer.</text>
</comment>
<comment type="function">
    <text evidence="17">Binds the telomeric double-stranded 5'-TTAGGG-3' repeat and negatively regulates telomere length. Involved in the regulation of the mitotic spindle. Component of the shelterin complex (telosome) that is involved in the regulation of telomere length and protection. Shelterin associates with arrays of double-stranded 5'-TTAGGG-3' repeats added by telomerase and protects chromosome ends; without its protective activity, telomeres are no longer hidden from the DNA damage surveillance and chromosome ends are inappropriately processed by DNA repair pathways.</text>
</comment>
<accession>A0A9L0TRG2</accession>
<evidence type="ECO:0000256" key="14">
    <source>
        <dbReference type="ARBA" id="ARBA00023212"/>
    </source>
</evidence>
<feature type="region of interest" description="Disordered" evidence="19">
    <location>
        <begin position="1"/>
        <end position="35"/>
    </location>
</feature>
<evidence type="ECO:0000256" key="12">
    <source>
        <dbReference type="ARBA" id="ARBA00022990"/>
    </source>
</evidence>
<keyword evidence="15 18" id="KW-0539">Nucleus</keyword>
<evidence type="ECO:0000256" key="16">
    <source>
        <dbReference type="ARBA" id="ARBA00023306"/>
    </source>
</evidence>
<comment type="subcellular location">
    <subcellularLocation>
        <location evidence="2">Chromosome</location>
        <location evidence="2">Telomere</location>
    </subcellularLocation>
    <subcellularLocation>
        <location evidence="1">Cytoplasm</location>
        <location evidence="1">Cytoskeleton</location>
        <location evidence="1">Spindle</location>
    </subcellularLocation>
    <subcellularLocation>
        <location evidence="18">Nucleus</location>
    </subcellularLocation>
</comment>
<keyword evidence="23" id="KW-1185">Reference proteome</keyword>
<keyword evidence="11 18" id="KW-0779">Telomere</keyword>
<evidence type="ECO:0000256" key="9">
    <source>
        <dbReference type="ARBA" id="ARBA00022776"/>
    </source>
</evidence>
<dbReference type="PIRSF" id="PIRSF038016">
    <property type="entry name" value="Telomere_bd-1_Pin2"/>
    <property type="match status" value="1"/>
</dbReference>
<feature type="domain" description="HTH myb-type" evidence="21">
    <location>
        <begin position="321"/>
        <end position="378"/>
    </location>
</feature>
<evidence type="ECO:0000313" key="23">
    <source>
        <dbReference type="Proteomes" id="UP000002281"/>
    </source>
</evidence>
<dbReference type="Proteomes" id="UP000002281">
    <property type="component" value="Chromosome 9"/>
</dbReference>
<keyword evidence="16 18" id="KW-0131">Cell cycle</keyword>
<evidence type="ECO:0000256" key="6">
    <source>
        <dbReference type="ARBA" id="ARBA00022553"/>
    </source>
</evidence>
<dbReference type="GO" id="GO:0000783">
    <property type="term" value="C:nuclear telomere cap complex"/>
    <property type="evidence" value="ECO:0007669"/>
    <property type="project" value="UniProtKB-ARBA"/>
</dbReference>
<dbReference type="InterPro" id="IPR001005">
    <property type="entry name" value="SANT/Myb"/>
</dbReference>
<dbReference type="GO" id="GO:0005819">
    <property type="term" value="C:spindle"/>
    <property type="evidence" value="ECO:0007669"/>
    <property type="project" value="UniProtKB-SubCell"/>
</dbReference>
<keyword evidence="5" id="KW-1017">Isopeptide bond</keyword>
<gene>
    <name evidence="22" type="primary">TERF1</name>
</gene>
<dbReference type="InterPro" id="IPR013867">
    <property type="entry name" value="Telomere_rpt-bd_fac_dimer_dom"/>
</dbReference>
<evidence type="ECO:0000256" key="3">
    <source>
        <dbReference type="ARBA" id="ARBA00022454"/>
    </source>
</evidence>
<dbReference type="InterPro" id="IPR036507">
    <property type="entry name" value="Telomere_rpt-bd_fac_dimer_sf"/>
</dbReference>
<dbReference type="InterPro" id="IPR009057">
    <property type="entry name" value="Homeodomain-like_sf"/>
</dbReference>
<keyword evidence="4" id="KW-0963">Cytoplasm</keyword>
<evidence type="ECO:0000259" key="20">
    <source>
        <dbReference type="PROSITE" id="PS50090"/>
    </source>
</evidence>
<feature type="compositionally biased region" description="Low complexity" evidence="19">
    <location>
        <begin position="1"/>
        <end position="11"/>
    </location>
</feature>
<name>A0A9L0TRG2_HORSE</name>
<protein>
    <recommendedName>
        <fullName evidence="18">Telomeric repeat-binding factor</fullName>
    </recommendedName>
</protein>
<organism evidence="22 23">
    <name type="scientific">Equus caballus</name>
    <name type="common">Horse</name>
    <dbReference type="NCBI Taxonomy" id="9796"/>
    <lineage>
        <taxon>Eukaryota</taxon>
        <taxon>Metazoa</taxon>
        <taxon>Chordata</taxon>
        <taxon>Craniata</taxon>
        <taxon>Vertebrata</taxon>
        <taxon>Euteleostomi</taxon>
        <taxon>Mammalia</taxon>
        <taxon>Eutheria</taxon>
        <taxon>Laurasiatheria</taxon>
        <taxon>Perissodactyla</taxon>
        <taxon>Equidae</taxon>
        <taxon>Equus</taxon>
    </lineage>
</organism>
<dbReference type="SUPFAM" id="SSF63600">
    <property type="entry name" value="Telomeric repeat binding factor (TRF) dimerisation domain"/>
    <property type="match status" value="1"/>
</dbReference>
<keyword evidence="7" id="KW-0132">Cell division</keyword>
<feature type="compositionally biased region" description="Basic and acidic residues" evidence="19">
    <location>
        <begin position="279"/>
        <end position="288"/>
    </location>
</feature>
<keyword evidence="14" id="KW-0206">Cytoskeleton</keyword>
<dbReference type="Pfam" id="PF00249">
    <property type="entry name" value="Myb_DNA-binding"/>
    <property type="match status" value="1"/>
</dbReference>
<keyword evidence="13 18" id="KW-0238">DNA-binding</keyword>
<dbReference type="GO" id="GO:0051301">
    <property type="term" value="P:cell division"/>
    <property type="evidence" value="ECO:0007669"/>
    <property type="project" value="UniProtKB-KW"/>
</dbReference>
<evidence type="ECO:0000256" key="17">
    <source>
        <dbReference type="ARBA" id="ARBA00055936"/>
    </source>
</evidence>
<feature type="domain" description="Myb-like" evidence="20">
    <location>
        <begin position="321"/>
        <end position="374"/>
    </location>
</feature>
<dbReference type="InterPro" id="IPR017930">
    <property type="entry name" value="Myb_dom"/>
</dbReference>
<dbReference type="SUPFAM" id="SSF46689">
    <property type="entry name" value="Homeodomain-like"/>
    <property type="match status" value="1"/>
</dbReference>